<reference evidence="5" key="1">
    <citation type="submission" date="2012-12" db="EMBL/GenBank/DDBJ databases">
        <authorList>
            <person name="Hellsten U."/>
            <person name="Grimwood J."/>
            <person name="Chapman J.A."/>
            <person name="Shapiro H."/>
            <person name="Aerts A."/>
            <person name="Otillar R.P."/>
            <person name="Terry A.Y."/>
            <person name="Boore J.L."/>
            <person name="Simakov O."/>
            <person name="Marletaz F."/>
            <person name="Cho S.-J."/>
            <person name="Edsinger-Gonzales E."/>
            <person name="Havlak P."/>
            <person name="Kuo D.-H."/>
            <person name="Larsson T."/>
            <person name="Lv J."/>
            <person name="Arendt D."/>
            <person name="Savage R."/>
            <person name="Osoegawa K."/>
            <person name="de Jong P."/>
            <person name="Lindberg D.R."/>
            <person name="Seaver E.C."/>
            <person name="Weisblat D.A."/>
            <person name="Putnam N.H."/>
            <person name="Grigoriev I.V."/>
            <person name="Rokhsar D.S."/>
        </authorList>
    </citation>
    <scope>NUCLEOTIDE SEQUENCE</scope>
    <source>
        <strain evidence="5">I ESC-2004</strain>
    </source>
</reference>
<evidence type="ECO:0000259" key="2">
    <source>
        <dbReference type="Pfam" id="PF00144"/>
    </source>
</evidence>
<dbReference type="EMBL" id="AMQN01013183">
    <property type="status" value="NOT_ANNOTATED_CDS"/>
    <property type="molecule type" value="Genomic_DNA"/>
</dbReference>
<proteinExistence type="predicted"/>
<dbReference type="HOGENOM" id="CLU_035614_3_0_1"/>
<evidence type="ECO:0000313" key="4">
    <source>
        <dbReference type="EnsemblMetazoa" id="CapteP221503"/>
    </source>
</evidence>
<dbReference type="OMA" id="GHPGYGC"/>
<sequence length="456" mass="51351">MNFLAGICAALTISPFLSFLSIYLSLGLAALAAGVLLLLKRRRTRRWIYHMDGEVEAGFEEVYKVFKQSILSKDEGGAAFSVYFEGRKVVDVWGGYADFGAHRLRQRDSTNMYYSATKGISAIVMAVLVDRGYLDYDAPVSKYWKEFAANGKENITVKCILSHRAGLIAIRKKHKLAYIRDEPEKLSSLLANEVPFWEPDTAQGYHMLTFALYADQLCRRVDPRGRSLGDFFKEEIAIPYNIDFSIGESPSEHHRACRETRASFNWGHFFTVLIPTGFYFLLGFLYSMYLVGTMYLLLFIGNPSDWKPRRLNDPKYRELQCGSSHGFGTARGVAKLMGILANGGEYLGQCLLSAKAIDYLNTTLSSEFDRVVLRHITYGPGTTLMTPASKHGGEEHSVFGHWGAGGQMAFSDPAMKLGWAYGTNYCNLLHGFIIDHRYAALEKAMYECVFAQNKRR</sequence>
<feature type="transmembrane region" description="Helical" evidence="1">
    <location>
        <begin position="278"/>
        <end position="300"/>
    </location>
</feature>
<reference evidence="3 5" key="2">
    <citation type="journal article" date="2013" name="Nature">
        <title>Insights into bilaterian evolution from three spiralian genomes.</title>
        <authorList>
            <person name="Simakov O."/>
            <person name="Marletaz F."/>
            <person name="Cho S.J."/>
            <person name="Edsinger-Gonzales E."/>
            <person name="Havlak P."/>
            <person name="Hellsten U."/>
            <person name="Kuo D.H."/>
            <person name="Larsson T."/>
            <person name="Lv J."/>
            <person name="Arendt D."/>
            <person name="Savage R."/>
            <person name="Osoegawa K."/>
            <person name="de Jong P."/>
            <person name="Grimwood J."/>
            <person name="Chapman J.A."/>
            <person name="Shapiro H."/>
            <person name="Aerts A."/>
            <person name="Otillar R.P."/>
            <person name="Terry A.Y."/>
            <person name="Boore J.L."/>
            <person name="Grigoriev I.V."/>
            <person name="Lindberg D.R."/>
            <person name="Seaver E.C."/>
            <person name="Weisblat D.A."/>
            <person name="Putnam N.H."/>
            <person name="Rokhsar D.S."/>
        </authorList>
    </citation>
    <scope>NUCLEOTIDE SEQUENCE</scope>
    <source>
        <strain evidence="3 5">I ESC-2004</strain>
    </source>
</reference>
<dbReference type="InterPro" id="IPR012338">
    <property type="entry name" value="Beta-lactam/transpept-like"/>
</dbReference>
<dbReference type="AlphaFoldDB" id="R7TMD0"/>
<dbReference type="Gene3D" id="3.40.710.10">
    <property type="entry name" value="DD-peptidase/beta-lactamase superfamily"/>
    <property type="match status" value="1"/>
</dbReference>
<evidence type="ECO:0000256" key="1">
    <source>
        <dbReference type="SAM" id="Phobius"/>
    </source>
</evidence>
<dbReference type="EnsemblMetazoa" id="CapteT221503">
    <property type="protein sequence ID" value="CapteP221503"/>
    <property type="gene ID" value="CapteG221503"/>
</dbReference>
<dbReference type="InterPro" id="IPR052907">
    <property type="entry name" value="Beta-lactamase/esterase"/>
</dbReference>
<feature type="transmembrane region" description="Helical" evidence="1">
    <location>
        <begin position="20"/>
        <end position="39"/>
    </location>
</feature>
<dbReference type="PANTHER" id="PTHR43319:SF3">
    <property type="entry name" value="BETA-LACTAMASE-RELATED DOMAIN-CONTAINING PROTEIN"/>
    <property type="match status" value="1"/>
</dbReference>
<keyword evidence="5" id="KW-1185">Reference proteome</keyword>
<keyword evidence="1" id="KW-1133">Transmembrane helix</keyword>
<dbReference type="EMBL" id="KB310021">
    <property type="protein sequence ID" value="ELT92716.1"/>
    <property type="molecule type" value="Genomic_DNA"/>
</dbReference>
<evidence type="ECO:0000313" key="3">
    <source>
        <dbReference type="EMBL" id="ELT92716.1"/>
    </source>
</evidence>
<dbReference type="OrthoDB" id="5946976at2759"/>
<keyword evidence="1" id="KW-0812">Transmembrane</keyword>
<dbReference type="Pfam" id="PF00144">
    <property type="entry name" value="Beta-lactamase"/>
    <property type="match status" value="1"/>
</dbReference>
<dbReference type="Proteomes" id="UP000014760">
    <property type="component" value="Unassembled WGS sequence"/>
</dbReference>
<feature type="domain" description="Beta-lactamase-related" evidence="2">
    <location>
        <begin position="74"/>
        <end position="425"/>
    </location>
</feature>
<accession>R7TMD0</accession>
<keyword evidence="1" id="KW-0472">Membrane</keyword>
<dbReference type="STRING" id="283909.R7TMD0"/>
<dbReference type="SUPFAM" id="SSF56601">
    <property type="entry name" value="beta-lactamase/transpeptidase-like"/>
    <property type="match status" value="1"/>
</dbReference>
<feature type="transmembrane region" description="Helical" evidence="1">
    <location>
        <begin position="112"/>
        <end position="129"/>
    </location>
</feature>
<dbReference type="PANTHER" id="PTHR43319">
    <property type="entry name" value="BETA-LACTAMASE-RELATED"/>
    <property type="match status" value="1"/>
</dbReference>
<dbReference type="InterPro" id="IPR001466">
    <property type="entry name" value="Beta-lactam-related"/>
</dbReference>
<name>R7TMD0_CAPTE</name>
<organism evidence="3">
    <name type="scientific">Capitella teleta</name>
    <name type="common">Polychaete worm</name>
    <dbReference type="NCBI Taxonomy" id="283909"/>
    <lineage>
        <taxon>Eukaryota</taxon>
        <taxon>Metazoa</taxon>
        <taxon>Spiralia</taxon>
        <taxon>Lophotrochozoa</taxon>
        <taxon>Annelida</taxon>
        <taxon>Polychaeta</taxon>
        <taxon>Sedentaria</taxon>
        <taxon>Scolecida</taxon>
        <taxon>Capitellidae</taxon>
        <taxon>Capitella</taxon>
    </lineage>
</organism>
<protein>
    <recommendedName>
        <fullName evidence="2">Beta-lactamase-related domain-containing protein</fullName>
    </recommendedName>
</protein>
<gene>
    <name evidence="3" type="ORF">CAPTEDRAFT_221503</name>
</gene>
<reference evidence="4" key="3">
    <citation type="submission" date="2015-06" db="UniProtKB">
        <authorList>
            <consortium name="EnsemblMetazoa"/>
        </authorList>
    </citation>
    <scope>IDENTIFICATION</scope>
</reference>
<evidence type="ECO:0000313" key="5">
    <source>
        <dbReference type="Proteomes" id="UP000014760"/>
    </source>
</evidence>